<comment type="caution">
    <text evidence="1">The sequence shown here is derived from an EMBL/GenBank/DDBJ whole genome shotgun (WGS) entry which is preliminary data.</text>
</comment>
<dbReference type="InterPro" id="IPR003795">
    <property type="entry name" value="DUF192"/>
</dbReference>
<dbReference type="PANTHER" id="PTHR37953">
    <property type="entry name" value="UPF0127 PROTEIN MJ1496"/>
    <property type="match status" value="1"/>
</dbReference>
<organism evidence="1 2">
    <name type="scientific">Sphingomonas tagetis</name>
    <dbReference type="NCBI Taxonomy" id="2949092"/>
    <lineage>
        <taxon>Bacteria</taxon>
        <taxon>Pseudomonadati</taxon>
        <taxon>Pseudomonadota</taxon>
        <taxon>Alphaproteobacteria</taxon>
        <taxon>Sphingomonadales</taxon>
        <taxon>Sphingomonadaceae</taxon>
        <taxon>Sphingomonas</taxon>
    </lineage>
</organism>
<dbReference type="Proteomes" id="UP001139451">
    <property type="component" value="Unassembled WGS sequence"/>
</dbReference>
<dbReference type="EMBL" id="JAMLDX010000008">
    <property type="protein sequence ID" value="MCP3731195.1"/>
    <property type="molecule type" value="Genomic_DNA"/>
</dbReference>
<reference evidence="1" key="1">
    <citation type="submission" date="2022-05" db="EMBL/GenBank/DDBJ databases">
        <title>Sphingomonas sp. strain MG17 Genome sequencing and assembly.</title>
        <authorList>
            <person name="Kim I."/>
        </authorList>
    </citation>
    <scope>NUCLEOTIDE SEQUENCE</scope>
    <source>
        <strain evidence="1">MG17</strain>
    </source>
</reference>
<dbReference type="AlphaFoldDB" id="A0A9X2HRD4"/>
<protein>
    <submittedName>
        <fullName evidence="1">DUF192 domain-containing protein</fullName>
    </submittedName>
</protein>
<evidence type="ECO:0000313" key="2">
    <source>
        <dbReference type="Proteomes" id="UP001139451"/>
    </source>
</evidence>
<name>A0A9X2HRD4_9SPHN</name>
<keyword evidence="2" id="KW-1185">Reference proteome</keyword>
<dbReference type="Pfam" id="PF02643">
    <property type="entry name" value="DUF192"/>
    <property type="match status" value="1"/>
</dbReference>
<dbReference type="InterPro" id="IPR038695">
    <property type="entry name" value="Saro_0823-like_sf"/>
</dbReference>
<dbReference type="PANTHER" id="PTHR37953:SF1">
    <property type="entry name" value="UPF0127 PROTEIN MJ1496"/>
    <property type="match status" value="1"/>
</dbReference>
<dbReference type="RefSeq" id="WP_254293556.1">
    <property type="nucleotide sequence ID" value="NZ_JAMLDX010000008.1"/>
</dbReference>
<dbReference type="Gene3D" id="2.60.120.1140">
    <property type="entry name" value="Protein of unknown function DUF192"/>
    <property type="match status" value="1"/>
</dbReference>
<proteinExistence type="predicted"/>
<sequence length="168" mass="17363">MFSIAGLRRRTTSGVLLAIGALALLPGCQGTDAGNAPAEQSMAQAVVTVESAGAKHVFKVGVARTAQEQQRGLMFRTGIPADGGMLFAPYPAGGGAPKEASFWMKDTPSPLDIIFIRADGTIAHIAENTVPFSEAQVRSGEPVAAVLEINGGRSAELGISVGDKVSWK</sequence>
<evidence type="ECO:0000313" key="1">
    <source>
        <dbReference type="EMBL" id="MCP3731195.1"/>
    </source>
</evidence>
<gene>
    <name evidence="1" type="ORF">M9978_12225</name>
</gene>
<accession>A0A9X2HRD4</accession>